<dbReference type="Proteomes" id="UP000754883">
    <property type="component" value="Unassembled WGS sequence"/>
</dbReference>
<keyword evidence="2" id="KW-0053">Apoptosis</keyword>
<organism evidence="6 7">
    <name type="scientific">Clonostachys byssicola</name>
    <dbReference type="NCBI Taxonomy" id="160290"/>
    <lineage>
        <taxon>Eukaryota</taxon>
        <taxon>Fungi</taxon>
        <taxon>Dikarya</taxon>
        <taxon>Ascomycota</taxon>
        <taxon>Pezizomycotina</taxon>
        <taxon>Sordariomycetes</taxon>
        <taxon>Hypocreomycetidae</taxon>
        <taxon>Hypocreales</taxon>
        <taxon>Bionectriaceae</taxon>
        <taxon>Clonostachys</taxon>
    </lineage>
</organism>
<dbReference type="InterPro" id="IPR050452">
    <property type="entry name" value="Metacaspase"/>
</dbReference>
<keyword evidence="4" id="KW-0865">Zymogen</keyword>
<evidence type="ECO:0000313" key="6">
    <source>
        <dbReference type="EMBL" id="CAH0002518.1"/>
    </source>
</evidence>
<proteinExistence type="inferred from homology"/>
<dbReference type="OrthoDB" id="3223806at2759"/>
<keyword evidence="3" id="KW-0788">Thiol protease</keyword>
<dbReference type="Pfam" id="PF00656">
    <property type="entry name" value="Peptidase_C14"/>
    <property type="match status" value="1"/>
</dbReference>
<evidence type="ECO:0000256" key="2">
    <source>
        <dbReference type="ARBA" id="ARBA00022703"/>
    </source>
</evidence>
<dbReference type="GO" id="GO:0005737">
    <property type="term" value="C:cytoplasm"/>
    <property type="evidence" value="ECO:0007669"/>
    <property type="project" value="TreeGrafter"/>
</dbReference>
<reference evidence="6 7" key="2">
    <citation type="submission" date="2021-10" db="EMBL/GenBank/DDBJ databases">
        <authorList>
            <person name="Piombo E."/>
        </authorList>
    </citation>
    <scope>NUCLEOTIDE SEQUENCE [LARGE SCALE GENOMIC DNA]</scope>
</reference>
<comment type="similarity">
    <text evidence="1">Belongs to the peptidase C14B family.</text>
</comment>
<evidence type="ECO:0000256" key="1">
    <source>
        <dbReference type="ARBA" id="ARBA00009005"/>
    </source>
</evidence>
<dbReference type="GO" id="GO:0006915">
    <property type="term" value="P:apoptotic process"/>
    <property type="evidence" value="ECO:0007669"/>
    <property type="project" value="UniProtKB-KW"/>
</dbReference>
<dbReference type="Gene3D" id="3.40.50.1460">
    <property type="match status" value="1"/>
</dbReference>
<gene>
    <name evidence="6" type="ORF">CBYS24578_00002070</name>
</gene>
<dbReference type="SUPFAM" id="SSF52129">
    <property type="entry name" value="Caspase-like"/>
    <property type="match status" value="1"/>
</dbReference>
<dbReference type="EMBL" id="CABFNO020001560">
    <property type="protein sequence ID" value="CAH0002518.1"/>
    <property type="molecule type" value="Genomic_DNA"/>
</dbReference>
<keyword evidence="3" id="KW-0645">Protease</keyword>
<dbReference type="PANTHER" id="PTHR48104">
    <property type="entry name" value="METACASPASE-4"/>
    <property type="match status" value="1"/>
</dbReference>
<sequence>MSNQAIAVQKRALLIGCPTGSLTGVENDLDRMETILGRYGFATTKAQIITAWGDIVEKTSQGDALVIYYSGHGGMAERQADANSKRGRQRLLYLVPMDFENSKEDDWRGISDIELSKLLHKATDKTDNVTLILDCCHSARMARAPGIVKSIDPHDYREILEHITKMMAEGQFGDVDFHIERNPKPICVVAAAETDSAYERSFPVSTKIIRMSVLVEALDKALPGENEQNPRASWRSIMLRIKDRLRINCPSQSPQIEGDDLRFAFSLDKADPHGAIPISLDNGKLVLHGGHLHGLKKDDVYVVVPFDDERLDPNRQIAEVIVDRVGPTESHGSFTGNPPPPFDDGVKAFPKGNSLAEMAVELRCSDEFADQIRSSLKDSKFLRVPDTDDDLILATIEVNSSKLSVHSHEGYGGEEEKATVLLAEWQLGEGESMNVLIDKSVAILESLARSRHLLSLQEITKEITQENTQENTPKKSLSRKVDIEMGIVIDGQPLPYSPGTVTVQEGENLYVKIRNTGDSKLWVSIFDICAESVILLSDGSPTGYEISQGEVYTFGDEDFCDGGLIGTEMKWPEWVPKARQIRETFVIVVTDGPIDLRGLTTSSNTPRGTNDISALIELMDGLGSGGGRPAAPESQRRGQFRRYGIHRLFLQLQAKAFSV</sequence>
<evidence type="ECO:0000259" key="5">
    <source>
        <dbReference type="Pfam" id="PF00656"/>
    </source>
</evidence>
<protein>
    <recommendedName>
        <fullName evidence="5">Peptidase C14 caspase domain-containing protein</fullName>
    </recommendedName>
</protein>
<accession>A0A9N9YCJ8</accession>
<keyword evidence="7" id="KW-1185">Reference proteome</keyword>
<dbReference type="AlphaFoldDB" id="A0A9N9YCJ8"/>
<comment type="caution">
    <text evidence="6">The sequence shown here is derived from an EMBL/GenBank/DDBJ whole genome shotgun (WGS) entry which is preliminary data.</text>
</comment>
<dbReference type="GO" id="GO:0004197">
    <property type="term" value="F:cysteine-type endopeptidase activity"/>
    <property type="evidence" value="ECO:0007669"/>
    <property type="project" value="InterPro"/>
</dbReference>
<dbReference type="GO" id="GO:0006508">
    <property type="term" value="P:proteolysis"/>
    <property type="evidence" value="ECO:0007669"/>
    <property type="project" value="InterPro"/>
</dbReference>
<dbReference type="InterPro" id="IPR011600">
    <property type="entry name" value="Pept_C14_caspase"/>
</dbReference>
<dbReference type="PANTHER" id="PTHR48104:SF30">
    <property type="entry name" value="METACASPASE-1"/>
    <property type="match status" value="1"/>
</dbReference>
<reference evidence="7" key="1">
    <citation type="submission" date="2019-06" db="EMBL/GenBank/DDBJ databases">
        <authorList>
            <person name="Broberg M."/>
        </authorList>
    </citation>
    <scope>NUCLEOTIDE SEQUENCE [LARGE SCALE GENOMIC DNA]</scope>
</reference>
<keyword evidence="3" id="KW-0378">Hydrolase</keyword>
<feature type="domain" description="Peptidase C14 caspase" evidence="5">
    <location>
        <begin position="10"/>
        <end position="263"/>
    </location>
</feature>
<evidence type="ECO:0000256" key="4">
    <source>
        <dbReference type="ARBA" id="ARBA00023145"/>
    </source>
</evidence>
<evidence type="ECO:0000313" key="7">
    <source>
        <dbReference type="Proteomes" id="UP000754883"/>
    </source>
</evidence>
<dbReference type="InterPro" id="IPR029030">
    <property type="entry name" value="Caspase-like_dom_sf"/>
</dbReference>
<evidence type="ECO:0000256" key="3">
    <source>
        <dbReference type="ARBA" id="ARBA00022807"/>
    </source>
</evidence>
<name>A0A9N9YCJ8_9HYPO</name>